<accession>A0A9D1SYA1</accession>
<keyword evidence="1" id="KW-0472">Membrane</keyword>
<dbReference type="AlphaFoldDB" id="A0A9D1SYA1"/>
<name>A0A9D1SYA1_9FIRM</name>
<reference evidence="2" key="2">
    <citation type="journal article" date="2021" name="PeerJ">
        <title>Extensive microbial diversity within the chicken gut microbiome revealed by metagenomics and culture.</title>
        <authorList>
            <person name="Gilroy R."/>
            <person name="Ravi A."/>
            <person name="Getino M."/>
            <person name="Pursley I."/>
            <person name="Horton D.L."/>
            <person name="Alikhan N.F."/>
            <person name="Baker D."/>
            <person name="Gharbi K."/>
            <person name="Hall N."/>
            <person name="Watson M."/>
            <person name="Adriaenssens E.M."/>
            <person name="Foster-Nyarko E."/>
            <person name="Jarju S."/>
            <person name="Secka A."/>
            <person name="Antonio M."/>
            <person name="Oren A."/>
            <person name="Chaudhuri R.R."/>
            <person name="La Ragione R."/>
            <person name="Hildebrand F."/>
            <person name="Pallen M.J."/>
        </authorList>
    </citation>
    <scope>NUCLEOTIDE SEQUENCE</scope>
    <source>
        <strain evidence="2">CHK186-9395</strain>
    </source>
</reference>
<keyword evidence="1" id="KW-0812">Transmembrane</keyword>
<dbReference type="EMBL" id="DVOJ01000005">
    <property type="protein sequence ID" value="HIV01210.1"/>
    <property type="molecule type" value="Genomic_DNA"/>
</dbReference>
<proteinExistence type="predicted"/>
<comment type="caution">
    <text evidence="2">The sequence shown here is derived from an EMBL/GenBank/DDBJ whole genome shotgun (WGS) entry which is preliminary data.</text>
</comment>
<feature type="transmembrane region" description="Helical" evidence="1">
    <location>
        <begin position="12"/>
        <end position="32"/>
    </location>
</feature>
<evidence type="ECO:0000313" key="3">
    <source>
        <dbReference type="Proteomes" id="UP000886861"/>
    </source>
</evidence>
<protein>
    <submittedName>
        <fullName evidence="2">Uncharacterized protein</fullName>
    </submittedName>
</protein>
<gene>
    <name evidence="2" type="ORF">IAA62_01470</name>
</gene>
<organism evidence="2 3">
    <name type="scientific">Candidatus Caccopulliclostridium gallistercoris</name>
    <dbReference type="NCBI Taxonomy" id="2840719"/>
    <lineage>
        <taxon>Bacteria</taxon>
        <taxon>Bacillati</taxon>
        <taxon>Bacillota</taxon>
        <taxon>Clostridia</taxon>
        <taxon>Candidatus Caccopulliclostridium</taxon>
    </lineage>
</organism>
<evidence type="ECO:0000256" key="1">
    <source>
        <dbReference type="SAM" id="Phobius"/>
    </source>
</evidence>
<dbReference type="Proteomes" id="UP000886861">
    <property type="component" value="Unassembled WGS sequence"/>
</dbReference>
<evidence type="ECO:0000313" key="2">
    <source>
        <dbReference type="EMBL" id="HIV01210.1"/>
    </source>
</evidence>
<reference evidence="2" key="1">
    <citation type="submission" date="2020-10" db="EMBL/GenBank/DDBJ databases">
        <authorList>
            <person name="Gilroy R."/>
        </authorList>
    </citation>
    <scope>NUCLEOTIDE SEQUENCE</scope>
    <source>
        <strain evidence="2">CHK186-9395</strain>
    </source>
</reference>
<sequence length="295" mass="33429">MKTVFKKLFHKRTIISLVIVIVLASITGYFGAQFYIDKFMIEVQAVTESEDRVRDDIDKVLRENSGKSPSEISPKDNFIIAEYYLNKQTSVKKITSGTVTASGIKQGLYAEKIFDGSEYYSMKISSGLVSLATRLYYKSGAETVDYFNGTDIKDTTATFPAEPTKVLTLEEYKQMYGSPMTYFINYVVSSNTVLSEEYLGQTENGNYKFKLNLDTAFSVMNYSYELKTTAGSSKLPKFESIELTFEIDENFNFLRVDIKESYQVAVPQLGNMYMATSGELTEIYEYGGTYEIPRS</sequence>
<keyword evidence="1" id="KW-1133">Transmembrane helix</keyword>